<dbReference type="RefSeq" id="WP_132415607.1">
    <property type="nucleotide sequence ID" value="NZ_SKFG01000001.1"/>
</dbReference>
<keyword evidence="2" id="KW-1185">Reference proteome</keyword>
<dbReference type="Gene3D" id="1.20.1420.60">
    <property type="match status" value="1"/>
</dbReference>
<dbReference type="OrthoDB" id="2661274at2"/>
<evidence type="ECO:0000313" key="2">
    <source>
        <dbReference type="Proteomes" id="UP000295418"/>
    </source>
</evidence>
<dbReference type="Proteomes" id="UP000295418">
    <property type="component" value="Unassembled WGS sequence"/>
</dbReference>
<name>A0A4R4EQI9_9BACL</name>
<evidence type="ECO:0008006" key="3">
    <source>
        <dbReference type="Google" id="ProtNLM"/>
    </source>
</evidence>
<evidence type="ECO:0000313" key="1">
    <source>
        <dbReference type="EMBL" id="TCZ80871.1"/>
    </source>
</evidence>
<dbReference type="EMBL" id="SKFG01000001">
    <property type="protein sequence ID" value="TCZ80871.1"/>
    <property type="molecule type" value="Genomic_DNA"/>
</dbReference>
<reference evidence="1 2" key="1">
    <citation type="submission" date="2019-03" db="EMBL/GenBank/DDBJ databases">
        <authorList>
            <person name="Kim M.K.M."/>
        </authorList>
    </citation>
    <scope>NUCLEOTIDE SEQUENCE [LARGE SCALE GENOMIC DNA]</scope>
    <source>
        <strain evidence="1 2">18JY21-1</strain>
    </source>
</reference>
<comment type="caution">
    <text evidence="1">The sequence shown here is derived from an EMBL/GenBank/DDBJ whole genome shotgun (WGS) entry which is preliminary data.</text>
</comment>
<dbReference type="AlphaFoldDB" id="A0A4R4EQI9"/>
<gene>
    <name evidence="1" type="ORF">E0485_00840</name>
</gene>
<sequence>MITTIKQNDLKSNQLSWLCIEPMLLAVRGKDFAAKTEMYKQLNEGQQALYLFYAFHNHVNSTSELYWFAAYYITEMKAWDGIIHGLRYFKDLKLIELLEQVKLAIEQRNKVNDEWSQASPTDLDKDEELRMTMQEFYTSYQSLSTKSINQMNQWIINHPEEYFVIE</sequence>
<protein>
    <recommendedName>
        <fullName evidence="3">DUF4375 domain-containing protein</fullName>
    </recommendedName>
</protein>
<proteinExistence type="predicted"/>
<accession>A0A4R4EQI9</accession>
<organism evidence="1 2">
    <name type="scientific">Paenibacillus albiflavus</name>
    <dbReference type="NCBI Taxonomy" id="2545760"/>
    <lineage>
        <taxon>Bacteria</taxon>
        <taxon>Bacillati</taxon>
        <taxon>Bacillota</taxon>
        <taxon>Bacilli</taxon>
        <taxon>Bacillales</taxon>
        <taxon>Paenibacillaceae</taxon>
        <taxon>Paenibacillus</taxon>
    </lineage>
</organism>